<dbReference type="Proteomes" id="UP001500936">
    <property type="component" value="Unassembled WGS sequence"/>
</dbReference>
<dbReference type="Gene3D" id="3.30.565.10">
    <property type="entry name" value="Histidine kinase-like ATPase, C-terminal domain"/>
    <property type="match status" value="1"/>
</dbReference>
<accession>A0ABP8JWS8</accession>
<evidence type="ECO:0000256" key="2">
    <source>
        <dbReference type="ARBA" id="ARBA00022777"/>
    </source>
</evidence>
<dbReference type="InterPro" id="IPR050482">
    <property type="entry name" value="Sensor_HK_TwoCompSys"/>
</dbReference>
<sequence length="500" mass="57444">MTDNLNDNKKNSQDIPFRFQRLYISTLVVLAILLTIGQVLTQWRIGGAQDELWIIRYSSLQRHQSQQIVNKALQLTDPAKKDEYKANLSELRSIFVLFERCHLEGREGKIQDRNIYVPNSDTVQRLYELIRPNFEAFQSSTRALLKRTEPNEGSSPEALRHVEILLANEKPFLQEMDGIVQQYTHELRNKLENLQHFEFYIFMLTMMVLAGIGAFIFRPAVQQLYQTLQQLIEAETNTAAANRKLLSLNKSLKDTRQKLFEATKQQYQQQIDEQKSRTSYLIAGQEEERKRLSRELHDGLGQMLTAIKLQVEGLEASLHSQSIPVNNINTLKNLITQTIQEARHISNNLMPSVLSDFGIVPALKMLADTHDANPAIEVAFCTNFSTVRLEKNLEIMLYRVTQEALSNAVRHAKPTRIVIELFAKDNYLHLIISDNGHGFRPQRLRQPHGQGIHNMNERVKILDGKFKIVSVPGKGTKVQVSLPNHSPQSHHEYDQADARR</sequence>
<feature type="domain" description="Histidine kinase" evidence="6">
    <location>
        <begin position="397"/>
        <end position="486"/>
    </location>
</feature>
<dbReference type="InterPro" id="IPR011712">
    <property type="entry name" value="Sig_transdc_His_kin_sub3_dim/P"/>
</dbReference>
<keyword evidence="8" id="KW-1185">Reference proteome</keyword>
<keyword evidence="5" id="KW-0812">Transmembrane</keyword>
<keyword evidence="1" id="KW-0808">Transferase</keyword>
<name>A0ABP8JWS8_9BACT</name>
<dbReference type="CDD" id="cd16917">
    <property type="entry name" value="HATPase_UhpB-NarQ-NarX-like"/>
    <property type="match status" value="1"/>
</dbReference>
<feature type="region of interest" description="Disordered" evidence="4">
    <location>
        <begin position="477"/>
        <end position="500"/>
    </location>
</feature>
<feature type="compositionally biased region" description="Basic and acidic residues" evidence="4">
    <location>
        <begin position="489"/>
        <end position="500"/>
    </location>
</feature>
<gene>
    <name evidence="7" type="ORF">GCM10023187_05640</name>
</gene>
<feature type="compositionally biased region" description="Polar residues" evidence="4">
    <location>
        <begin position="478"/>
        <end position="487"/>
    </location>
</feature>
<dbReference type="Gene3D" id="1.20.5.1930">
    <property type="match status" value="1"/>
</dbReference>
<feature type="transmembrane region" description="Helical" evidence="5">
    <location>
        <begin position="197"/>
        <end position="217"/>
    </location>
</feature>
<dbReference type="PROSITE" id="PS50109">
    <property type="entry name" value="HIS_KIN"/>
    <property type="match status" value="1"/>
</dbReference>
<dbReference type="InterPro" id="IPR036890">
    <property type="entry name" value="HATPase_C_sf"/>
</dbReference>
<proteinExistence type="predicted"/>
<evidence type="ECO:0000259" key="6">
    <source>
        <dbReference type="PROSITE" id="PS50109"/>
    </source>
</evidence>
<evidence type="ECO:0000256" key="5">
    <source>
        <dbReference type="SAM" id="Phobius"/>
    </source>
</evidence>
<dbReference type="InterPro" id="IPR005467">
    <property type="entry name" value="His_kinase_dom"/>
</dbReference>
<dbReference type="Pfam" id="PF02518">
    <property type="entry name" value="HATPase_c"/>
    <property type="match status" value="1"/>
</dbReference>
<feature type="transmembrane region" description="Helical" evidence="5">
    <location>
        <begin position="20"/>
        <end position="40"/>
    </location>
</feature>
<reference evidence="8" key="1">
    <citation type="journal article" date="2019" name="Int. J. Syst. Evol. Microbiol.">
        <title>The Global Catalogue of Microorganisms (GCM) 10K type strain sequencing project: providing services to taxonomists for standard genome sequencing and annotation.</title>
        <authorList>
            <consortium name="The Broad Institute Genomics Platform"/>
            <consortium name="The Broad Institute Genome Sequencing Center for Infectious Disease"/>
            <person name="Wu L."/>
            <person name="Ma J."/>
        </authorList>
    </citation>
    <scope>NUCLEOTIDE SEQUENCE [LARGE SCALE GENOMIC DNA]</scope>
    <source>
        <strain evidence="8">JCM 17925</strain>
    </source>
</reference>
<evidence type="ECO:0000256" key="4">
    <source>
        <dbReference type="SAM" id="MobiDB-lite"/>
    </source>
</evidence>
<evidence type="ECO:0000256" key="1">
    <source>
        <dbReference type="ARBA" id="ARBA00022679"/>
    </source>
</evidence>
<keyword evidence="2" id="KW-0418">Kinase</keyword>
<keyword evidence="5" id="KW-1133">Transmembrane helix</keyword>
<comment type="caution">
    <text evidence="7">The sequence shown here is derived from an EMBL/GenBank/DDBJ whole genome shotgun (WGS) entry which is preliminary data.</text>
</comment>
<evidence type="ECO:0000313" key="8">
    <source>
        <dbReference type="Proteomes" id="UP001500936"/>
    </source>
</evidence>
<dbReference type="RefSeq" id="WP_345263739.1">
    <property type="nucleotide sequence ID" value="NZ_BAABHB010000001.1"/>
</dbReference>
<keyword evidence="3" id="KW-0902">Two-component regulatory system</keyword>
<dbReference type="EMBL" id="BAABHB010000001">
    <property type="protein sequence ID" value="GAA4396945.1"/>
    <property type="molecule type" value="Genomic_DNA"/>
</dbReference>
<dbReference type="InterPro" id="IPR003594">
    <property type="entry name" value="HATPase_dom"/>
</dbReference>
<keyword evidence="5" id="KW-0472">Membrane</keyword>
<dbReference type="Pfam" id="PF07730">
    <property type="entry name" value="HisKA_3"/>
    <property type="match status" value="1"/>
</dbReference>
<evidence type="ECO:0000313" key="7">
    <source>
        <dbReference type="EMBL" id="GAA4396945.1"/>
    </source>
</evidence>
<dbReference type="PANTHER" id="PTHR24421">
    <property type="entry name" value="NITRATE/NITRITE SENSOR PROTEIN NARX-RELATED"/>
    <property type="match status" value="1"/>
</dbReference>
<protein>
    <recommendedName>
        <fullName evidence="6">Histidine kinase domain-containing protein</fullName>
    </recommendedName>
</protein>
<evidence type="ECO:0000256" key="3">
    <source>
        <dbReference type="ARBA" id="ARBA00023012"/>
    </source>
</evidence>
<dbReference type="SUPFAM" id="SSF55874">
    <property type="entry name" value="ATPase domain of HSP90 chaperone/DNA topoisomerase II/histidine kinase"/>
    <property type="match status" value="1"/>
</dbReference>
<dbReference type="SMART" id="SM00387">
    <property type="entry name" value="HATPase_c"/>
    <property type="match status" value="1"/>
</dbReference>
<organism evidence="7 8">
    <name type="scientific">Nibrella viscosa</name>
    <dbReference type="NCBI Taxonomy" id="1084524"/>
    <lineage>
        <taxon>Bacteria</taxon>
        <taxon>Pseudomonadati</taxon>
        <taxon>Bacteroidota</taxon>
        <taxon>Cytophagia</taxon>
        <taxon>Cytophagales</taxon>
        <taxon>Spirosomataceae</taxon>
        <taxon>Nibrella</taxon>
    </lineage>
</organism>